<dbReference type="RefSeq" id="WP_166153522.1">
    <property type="nucleotide sequence ID" value="NZ_JAAOIW010000011.1"/>
</dbReference>
<dbReference type="Proteomes" id="UP001165962">
    <property type="component" value="Unassembled WGS sequence"/>
</dbReference>
<reference evidence="1" key="1">
    <citation type="submission" date="2020-03" db="EMBL/GenBank/DDBJ databases">
        <title>Draft sequencing of Paenibacilllus sp. S3N08.</title>
        <authorList>
            <person name="Kim D.-U."/>
        </authorList>
    </citation>
    <scope>NUCLEOTIDE SEQUENCE</scope>
    <source>
        <strain evidence="1">S3N08</strain>
    </source>
</reference>
<evidence type="ECO:0000313" key="1">
    <source>
        <dbReference type="EMBL" id="NHN33210.1"/>
    </source>
</evidence>
<sequence>MEMTEQYASEDTFYSRNESLILSLLLFYLEDLLQSFGDAEQALELLHQNPDIFQYSLDLFKKAMNDQSVESESKIIFNKSPFADFTPGWEDQERVIFL</sequence>
<gene>
    <name evidence="1" type="ORF">G9U52_25690</name>
</gene>
<name>A0ABX0JHL6_9BACL</name>
<evidence type="ECO:0000313" key="2">
    <source>
        <dbReference type="Proteomes" id="UP001165962"/>
    </source>
</evidence>
<accession>A0ABX0JHL6</accession>
<protein>
    <submittedName>
        <fullName evidence="1">Uncharacterized protein</fullName>
    </submittedName>
</protein>
<keyword evidence="2" id="KW-1185">Reference proteome</keyword>
<proteinExistence type="predicted"/>
<comment type="caution">
    <text evidence="1">The sequence shown here is derived from an EMBL/GenBank/DDBJ whole genome shotgun (WGS) entry which is preliminary data.</text>
</comment>
<dbReference type="EMBL" id="JAAOIW010000011">
    <property type="protein sequence ID" value="NHN33210.1"/>
    <property type="molecule type" value="Genomic_DNA"/>
</dbReference>
<organism evidence="1 2">
    <name type="scientific">Paenibacillus agricola</name>
    <dbReference type="NCBI Taxonomy" id="2716264"/>
    <lineage>
        <taxon>Bacteria</taxon>
        <taxon>Bacillati</taxon>
        <taxon>Bacillota</taxon>
        <taxon>Bacilli</taxon>
        <taxon>Bacillales</taxon>
        <taxon>Paenibacillaceae</taxon>
        <taxon>Paenibacillus</taxon>
    </lineage>
</organism>